<feature type="domain" description="NADP-dependent oxidoreductase" evidence="1">
    <location>
        <begin position="21"/>
        <end position="338"/>
    </location>
</feature>
<dbReference type="CDD" id="cd19152">
    <property type="entry name" value="AKR_AKR15A"/>
    <property type="match status" value="1"/>
</dbReference>
<comment type="caution">
    <text evidence="2">The sequence shown here is derived from an EMBL/GenBank/DDBJ whole genome shotgun (WGS) entry which is preliminary data.</text>
</comment>
<dbReference type="PANTHER" id="PTHR42686:SF1">
    <property type="entry name" value="GH17980P-RELATED"/>
    <property type="match status" value="1"/>
</dbReference>
<evidence type="ECO:0000313" key="2">
    <source>
        <dbReference type="EMBL" id="MFD0997744.1"/>
    </source>
</evidence>
<protein>
    <submittedName>
        <fullName evidence="2">Aldo/keto reductase</fullName>
    </submittedName>
</protein>
<organism evidence="2 3">
    <name type="scientific">Ohtaekwangia kribbensis</name>
    <dbReference type="NCBI Taxonomy" id="688913"/>
    <lineage>
        <taxon>Bacteria</taxon>
        <taxon>Pseudomonadati</taxon>
        <taxon>Bacteroidota</taxon>
        <taxon>Cytophagia</taxon>
        <taxon>Cytophagales</taxon>
        <taxon>Fulvivirgaceae</taxon>
        <taxon>Ohtaekwangia</taxon>
    </lineage>
</organism>
<keyword evidence="3" id="KW-1185">Reference proteome</keyword>
<gene>
    <name evidence="2" type="ORF">ACFQ21_00435</name>
</gene>
<dbReference type="Gene3D" id="3.20.20.100">
    <property type="entry name" value="NADP-dependent oxidoreductase domain"/>
    <property type="match status" value="1"/>
</dbReference>
<dbReference type="InterPro" id="IPR036812">
    <property type="entry name" value="NAD(P)_OxRdtase_dom_sf"/>
</dbReference>
<sequence length="352" mass="39186">MAIKKSHKLQRDTVITDLPRVVFGTSGLGNLFVALEEQEKLNIVSECLRLSGGKAVFDSAGKYGAGLALEVLGKCLKQLNARPEDVIISNKLGWLRTELTADEPTFEPGVWKNLNHDAVQKISYEGILECFEQGNTLLDAYPAQMVSVHDPDEYIAAASSARHSEQLYNDVLEAYRALHDLKRQGKVQSVGVGAKDWKIIERITKDVELDWIMIANSMTIKSHPEELLRFIAEASRQGIYVINSAVFHSGFLVGSNYFDYRLVEKGSMQSDALFKWREDFFAVCNQFGVSPAQACVQFALNVPGVKSIALNTTNASRVRSNLAMAETTIPTSFWSELKNRNLTAVNFSFPEQ</sequence>
<evidence type="ECO:0000259" key="1">
    <source>
        <dbReference type="Pfam" id="PF00248"/>
    </source>
</evidence>
<accession>A0ABW3JVC8</accession>
<evidence type="ECO:0000313" key="3">
    <source>
        <dbReference type="Proteomes" id="UP001597112"/>
    </source>
</evidence>
<dbReference type="InterPro" id="IPR023210">
    <property type="entry name" value="NADP_OxRdtase_dom"/>
</dbReference>
<reference evidence="3" key="1">
    <citation type="journal article" date="2019" name="Int. J. Syst. Evol. Microbiol.">
        <title>The Global Catalogue of Microorganisms (GCM) 10K type strain sequencing project: providing services to taxonomists for standard genome sequencing and annotation.</title>
        <authorList>
            <consortium name="The Broad Institute Genomics Platform"/>
            <consortium name="The Broad Institute Genome Sequencing Center for Infectious Disease"/>
            <person name="Wu L."/>
            <person name="Ma J."/>
        </authorList>
    </citation>
    <scope>NUCLEOTIDE SEQUENCE [LARGE SCALE GENOMIC DNA]</scope>
    <source>
        <strain evidence="3">CCUG 58938</strain>
    </source>
</reference>
<dbReference type="InterPro" id="IPR020471">
    <property type="entry name" value="AKR"/>
</dbReference>
<name>A0ABW3JVC8_9BACT</name>
<dbReference type="SUPFAM" id="SSF51430">
    <property type="entry name" value="NAD(P)-linked oxidoreductase"/>
    <property type="match status" value="1"/>
</dbReference>
<dbReference type="RefSeq" id="WP_377573250.1">
    <property type="nucleotide sequence ID" value="NZ_JBHTKA010000001.1"/>
</dbReference>
<dbReference type="EMBL" id="JBHTKA010000001">
    <property type="protein sequence ID" value="MFD0997744.1"/>
    <property type="molecule type" value="Genomic_DNA"/>
</dbReference>
<dbReference type="Proteomes" id="UP001597112">
    <property type="component" value="Unassembled WGS sequence"/>
</dbReference>
<dbReference type="Pfam" id="PF00248">
    <property type="entry name" value="Aldo_ket_red"/>
    <property type="match status" value="1"/>
</dbReference>
<dbReference type="PANTHER" id="PTHR42686">
    <property type="entry name" value="GH17980P-RELATED"/>
    <property type="match status" value="1"/>
</dbReference>
<proteinExistence type="predicted"/>